<proteinExistence type="predicted"/>
<gene>
    <name evidence="3" type="ORF">BJG93_06310</name>
</gene>
<accession>A0A1I9YFF0</accession>
<evidence type="ECO:0000313" key="3">
    <source>
        <dbReference type="EMBL" id="APA85033.1"/>
    </source>
</evidence>
<dbReference type="AlphaFoldDB" id="A0A1I9YFF0"/>
<dbReference type="STRING" id="754502.BJG93_06310"/>
<dbReference type="EMBL" id="CP017561">
    <property type="protein sequence ID" value="APA85033.1"/>
    <property type="molecule type" value="Genomic_DNA"/>
</dbReference>
<name>A0A1I9YFF0_9BURK</name>
<protein>
    <submittedName>
        <fullName evidence="3">Uncharacterized protein</fullName>
    </submittedName>
</protein>
<evidence type="ECO:0000256" key="2">
    <source>
        <dbReference type="SAM" id="Phobius"/>
    </source>
</evidence>
<feature type="transmembrane region" description="Helical" evidence="2">
    <location>
        <begin position="51"/>
        <end position="68"/>
    </location>
</feature>
<organism evidence="3">
    <name type="scientific">Paraburkholderia sprentiae WSM5005</name>
    <dbReference type="NCBI Taxonomy" id="754502"/>
    <lineage>
        <taxon>Bacteria</taxon>
        <taxon>Pseudomonadati</taxon>
        <taxon>Pseudomonadota</taxon>
        <taxon>Betaproteobacteria</taxon>
        <taxon>Burkholderiales</taxon>
        <taxon>Burkholderiaceae</taxon>
        <taxon>Paraburkholderia</taxon>
    </lineage>
</organism>
<evidence type="ECO:0000256" key="1">
    <source>
        <dbReference type="SAM" id="MobiDB-lite"/>
    </source>
</evidence>
<feature type="region of interest" description="Disordered" evidence="1">
    <location>
        <begin position="1"/>
        <end position="21"/>
    </location>
</feature>
<keyword evidence="2" id="KW-0472">Membrane</keyword>
<sequence>MLTAAKETATERGNLSHGEAGSSLATQPFMLVATGFAADLPDTRIRSTRRFFLMLLTFLISMQCNRFRGIPT</sequence>
<keyword evidence="2" id="KW-0812">Transmembrane</keyword>
<reference evidence="3" key="1">
    <citation type="submission" date="2016-09" db="EMBL/GenBank/DDBJ databases">
        <title>The Complete Genome of Burkholderia sprentiae wsm5005.</title>
        <authorList>
            <person name="De Meyer S."/>
            <person name="Wang P."/>
            <person name="Terpolilli J."/>
        </authorList>
    </citation>
    <scope>NUCLEOTIDE SEQUENCE [LARGE SCALE GENOMIC DNA]</scope>
    <source>
        <strain evidence="3">WSM5005</strain>
    </source>
</reference>
<keyword evidence="2" id="KW-1133">Transmembrane helix</keyword>